<dbReference type="AlphaFoldDB" id="A0A9X4AJV4"/>
<evidence type="ECO:0000313" key="2">
    <source>
        <dbReference type="Proteomes" id="UP001145072"/>
    </source>
</evidence>
<dbReference type="Proteomes" id="UP001145072">
    <property type="component" value="Unassembled WGS sequence"/>
</dbReference>
<comment type="caution">
    <text evidence="1">The sequence shown here is derived from an EMBL/GenBank/DDBJ whole genome shotgun (WGS) entry which is preliminary data.</text>
</comment>
<keyword evidence="2" id="KW-1185">Reference proteome</keyword>
<proteinExistence type="predicted"/>
<accession>A0A9X4AJV4</accession>
<name>A0A9X4AJV4_9BACI</name>
<dbReference type="EMBL" id="JAMQJZ010000024">
    <property type="protein sequence ID" value="MDC3422617.1"/>
    <property type="molecule type" value="Genomic_DNA"/>
</dbReference>
<evidence type="ECO:0000313" key="1">
    <source>
        <dbReference type="EMBL" id="MDC3422617.1"/>
    </source>
</evidence>
<reference evidence="1" key="1">
    <citation type="submission" date="2022-06" db="EMBL/GenBank/DDBJ databases">
        <title>Aquibacillus sp. a new bacterium isolated from soil saline samples.</title>
        <authorList>
            <person name="Galisteo C."/>
            <person name="De La Haba R."/>
            <person name="Sanchez-Porro C."/>
            <person name="Ventosa A."/>
        </authorList>
    </citation>
    <scope>NUCLEOTIDE SEQUENCE</scope>
    <source>
        <strain evidence="1">JCM 12387</strain>
    </source>
</reference>
<dbReference type="RefSeq" id="WP_259870062.1">
    <property type="nucleotide sequence ID" value="NZ_JAMQJZ010000024.1"/>
</dbReference>
<gene>
    <name evidence="1" type="ORF">NC661_19885</name>
</gene>
<protein>
    <submittedName>
        <fullName evidence="1">Uncharacterized protein</fullName>
    </submittedName>
</protein>
<sequence length="57" mass="6115">MKKTVITLLLMGGLFVSSPSELPSSYDGGEQIVKIDPVKGEPVIVPMHQRGEDGGLY</sequence>
<organism evidence="1 2">
    <name type="scientific">Aquibacillus koreensis</name>
    <dbReference type="NCBI Taxonomy" id="279446"/>
    <lineage>
        <taxon>Bacteria</taxon>
        <taxon>Bacillati</taxon>
        <taxon>Bacillota</taxon>
        <taxon>Bacilli</taxon>
        <taxon>Bacillales</taxon>
        <taxon>Bacillaceae</taxon>
        <taxon>Aquibacillus</taxon>
    </lineage>
</organism>